<feature type="transmembrane region" description="Helical" evidence="1">
    <location>
        <begin position="71"/>
        <end position="92"/>
    </location>
</feature>
<keyword evidence="1" id="KW-0472">Membrane</keyword>
<keyword evidence="1" id="KW-0812">Transmembrane</keyword>
<dbReference type="VEuPathDB" id="MicrosporidiaDB:H312_02550"/>
<name>A0A059EZE4_9MICR</name>
<dbReference type="EMBL" id="KK365207">
    <property type="protein sequence ID" value="KCZ80061.1"/>
    <property type="molecule type" value="Genomic_DNA"/>
</dbReference>
<dbReference type="Proteomes" id="UP000030655">
    <property type="component" value="Unassembled WGS sequence"/>
</dbReference>
<dbReference type="AlphaFoldDB" id="A0A059EZE4"/>
<dbReference type="HOGENOM" id="CLU_2183307_0_0_1"/>
<organism evidence="2 3">
    <name type="scientific">Anncaliia algerae PRA339</name>
    <dbReference type="NCBI Taxonomy" id="1288291"/>
    <lineage>
        <taxon>Eukaryota</taxon>
        <taxon>Fungi</taxon>
        <taxon>Fungi incertae sedis</taxon>
        <taxon>Microsporidia</taxon>
        <taxon>Tubulinosematoidea</taxon>
        <taxon>Tubulinosematidae</taxon>
        <taxon>Anncaliia</taxon>
    </lineage>
</organism>
<evidence type="ECO:0000256" key="1">
    <source>
        <dbReference type="SAM" id="Phobius"/>
    </source>
</evidence>
<sequence>MGFFLFQLVTILNILKIIVYKQNIVTGPKTMNKSYESKYFIKNIMKVTSAQGRYPWVVTQLKRFSSSIHSFPVISILLLLFFPYSIFVYPFLSHLPLQLFRGFKLKSVF</sequence>
<accession>A0A059EZE4</accession>
<keyword evidence="1" id="KW-1133">Transmembrane helix</keyword>
<reference evidence="3" key="1">
    <citation type="submission" date="2013-02" db="EMBL/GenBank/DDBJ databases">
        <authorList>
            <consortium name="The Broad Institute Genome Sequencing Platform"/>
            <person name="Cuomo C."/>
            <person name="Becnel J."/>
            <person name="Sanscrainte N."/>
            <person name="Walker B."/>
            <person name="Young S.K."/>
            <person name="Zeng Q."/>
            <person name="Gargeya S."/>
            <person name="Fitzgerald M."/>
            <person name="Haas B."/>
            <person name="Abouelleil A."/>
            <person name="Alvarado L."/>
            <person name="Arachchi H.M."/>
            <person name="Berlin A.M."/>
            <person name="Chapman S.B."/>
            <person name="Dewar J."/>
            <person name="Goldberg J."/>
            <person name="Griggs A."/>
            <person name="Gujja S."/>
            <person name="Hansen M."/>
            <person name="Howarth C."/>
            <person name="Imamovic A."/>
            <person name="Larimer J."/>
            <person name="McCowan C."/>
            <person name="Murphy C."/>
            <person name="Neiman D."/>
            <person name="Pearson M."/>
            <person name="Priest M."/>
            <person name="Roberts A."/>
            <person name="Saif S."/>
            <person name="Shea T."/>
            <person name="Sisk P."/>
            <person name="Sykes S."/>
            <person name="Wortman J."/>
            <person name="Nusbaum C."/>
            <person name="Birren B."/>
        </authorList>
    </citation>
    <scope>NUCLEOTIDE SEQUENCE [LARGE SCALE GENOMIC DNA]</scope>
    <source>
        <strain evidence="3">PRA339</strain>
    </source>
</reference>
<gene>
    <name evidence="2" type="ORF">H312_02550</name>
</gene>
<proteinExistence type="predicted"/>
<evidence type="ECO:0000313" key="2">
    <source>
        <dbReference type="EMBL" id="KCZ80061.1"/>
    </source>
</evidence>
<protein>
    <submittedName>
        <fullName evidence="2">Uncharacterized protein</fullName>
    </submittedName>
</protein>
<evidence type="ECO:0000313" key="3">
    <source>
        <dbReference type="Proteomes" id="UP000030655"/>
    </source>
</evidence>
<reference evidence="2 3" key="2">
    <citation type="submission" date="2014-03" db="EMBL/GenBank/DDBJ databases">
        <title>The Genome Sequence of Anncaliia algerae insect isolate PRA339.</title>
        <authorList>
            <consortium name="The Broad Institute Genome Sequencing Platform"/>
            <consortium name="The Broad Institute Genome Sequencing Center for Infectious Disease"/>
            <person name="Cuomo C."/>
            <person name="Becnel J."/>
            <person name="Sanscrainte N."/>
            <person name="Walker B."/>
            <person name="Young S.K."/>
            <person name="Zeng Q."/>
            <person name="Gargeya S."/>
            <person name="Fitzgerald M."/>
            <person name="Haas B."/>
            <person name="Abouelleil A."/>
            <person name="Alvarado L."/>
            <person name="Arachchi H.M."/>
            <person name="Berlin A.M."/>
            <person name="Chapman S.B."/>
            <person name="Dewar J."/>
            <person name="Goldberg J."/>
            <person name="Griggs A."/>
            <person name="Gujja S."/>
            <person name="Hansen M."/>
            <person name="Howarth C."/>
            <person name="Imamovic A."/>
            <person name="Larimer J."/>
            <person name="McCowan C."/>
            <person name="Murphy C."/>
            <person name="Neiman D."/>
            <person name="Pearson M."/>
            <person name="Priest M."/>
            <person name="Roberts A."/>
            <person name="Saif S."/>
            <person name="Shea T."/>
            <person name="Sisk P."/>
            <person name="Sykes S."/>
            <person name="Wortman J."/>
            <person name="Nusbaum C."/>
            <person name="Birren B."/>
        </authorList>
    </citation>
    <scope>NUCLEOTIDE SEQUENCE [LARGE SCALE GENOMIC DNA]</scope>
    <source>
        <strain evidence="2 3">PRA339</strain>
    </source>
</reference>
<keyword evidence="3" id="KW-1185">Reference proteome</keyword>